<evidence type="ECO:0000259" key="1">
    <source>
        <dbReference type="Pfam" id="PF01370"/>
    </source>
</evidence>
<evidence type="ECO:0000313" key="3">
    <source>
        <dbReference type="Proteomes" id="UP000199032"/>
    </source>
</evidence>
<name>A0A0S4LC48_9BACT</name>
<dbReference type="InterPro" id="IPR050177">
    <property type="entry name" value="Lipid_A_modif_metabolic_enz"/>
</dbReference>
<dbReference type="PANTHER" id="PTHR43245">
    <property type="entry name" value="BIFUNCTIONAL POLYMYXIN RESISTANCE PROTEIN ARNA"/>
    <property type="match status" value="1"/>
</dbReference>
<reference evidence="2 3" key="1">
    <citation type="submission" date="2015-10" db="EMBL/GenBank/DDBJ databases">
        <authorList>
            <person name="Gilbert D.G."/>
        </authorList>
    </citation>
    <scope>NUCLEOTIDE SEQUENCE [LARGE SCALE GENOMIC DNA]</scope>
    <source>
        <strain evidence="2">COMA1</strain>
    </source>
</reference>
<gene>
    <name evidence="2" type="ORF">COMA1_20118</name>
</gene>
<feature type="domain" description="NAD-dependent epimerase/dehydratase" evidence="1">
    <location>
        <begin position="130"/>
        <end position="229"/>
    </location>
</feature>
<dbReference type="InterPro" id="IPR036291">
    <property type="entry name" value="NAD(P)-bd_dom_sf"/>
</dbReference>
<sequence>MVLHGRTTKRCMKILILGGTVFLGRHLTEVFLSRGHHVTHYNRGLSNTRLFPEVEKLRGDRNLNLLPLRGRAWDAVVDTCGYFPRQVTASAKVLYPHTPLYAFISSVNQYADFSVRGVNERYSSAATIFQAAQSDPPLTPETYGPLKATCEKAVQEIYGNRALIVRPGCLVGPYDQAHRFTYWVRRTAAGGAMLVPGSPDQVWQIIDVRDAAEWIVRMLEEERAGIFNVVGPEQPISASQLMQQLTSSAGSDARTIWVDAEFLRTSSAGKRWLDLAEWSDLSPSMAHLYSIDNTHAVATGLCFRPLAVTAQDVLTWLELRGPRGADALDPEGEKDLLRARGRYAMALPR</sequence>
<organism evidence="2 3">
    <name type="scientific">Candidatus Nitrospira nitrosa</name>
    <dbReference type="NCBI Taxonomy" id="1742972"/>
    <lineage>
        <taxon>Bacteria</taxon>
        <taxon>Pseudomonadati</taxon>
        <taxon>Nitrospirota</taxon>
        <taxon>Nitrospiria</taxon>
        <taxon>Nitrospirales</taxon>
        <taxon>Nitrospiraceae</taxon>
        <taxon>Nitrospira</taxon>
    </lineage>
</organism>
<dbReference type="SUPFAM" id="SSF51735">
    <property type="entry name" value="NAD(P)-binding Rossmann-fold domains"/>
    <property type="match status" value="1"/>
</dbReference>
<accession>A0A0S4LC48</accession>
<dbReference type="Gene3D" id="3.40.50.720">
    <property type="entry name" value="NAD(P)-binding Rossmann-like Domain"/>
    <property type="match status" value="1"/>
</dbReference>
<dbReference type="Proteomes" id="UP000199032">
    <property type="component" value="Unassembled WGS sequence"/>
</dbReference>
<dbReference type="EMBL" id="CZQA01000008">
    <property type="protein sequence ID" value="CUS35093.1"/>
    <property type="molecule type" value="Genomic_DNA"/>
</dbReference>
<dbReference type="InterPro" id="IPR001509">
    <property type="entry name" value="Epimerase_deHydtase"/>
</dbReference>
<proteinExistence type="predicted"/>
<dbReference type="AlphaFoldDB" id="A0A0S4LC48"/>
<dbReference type="STRING" id="1742972.COMA1_20118"/>
<protein>
    <submittedName>
        <fullName evidence="2">NAD-dependent epimerase/dehydratase</fullName>
    </submittedName>
</protein>
<evidence type="ECO:0000313" key="2">
    <source>
        <dbReference type="EMBL" id="CUS35093.1"/>
    </source>
</evidence>
<dbReference type="PANTHER" id="PTHR43245:SF13">
    <property type="entry name" value="UDP-D-APIOSE_UDP-D-XYLOSE SYNTHASE 2"/>
    <property type="match status" value="1"/>
</dbReference>
<keyword evidence="3" id="KW-1185">Reference proteome</keyword>
<dbReference type="Pfam" id="PF01370">
    <property type="entry name" value="Epimerase"/>
    <property type="match status" value="1"/>
</dbReference>